<proteinExistence type="predicted"/>
<dbReference type="InterPro" id="IPR014757">
    <property type="entry name" value="Tscrpt_reg_IclR_C"/>
</dbReference>
<dbReference type="InterPro" id="IPR029016">
    <property type="entry name" value="GAF-like_dom_sf"/>
</dbReference>
<name>A0A939QDW4_9MICO</name>
<dbReference type="RefSeq" id="WP_208239263.1">
    <property type="nucleotide sequence ID" value="NZ_BAAAQU010000002.1"/>
</dbReference>
<feature type="domain" description="HTH iclR-type" evidence="4">
    <location>
        <begin position="14"/>
        <end position="75"/>
    </location>
</feature>
<dbReference type="InterPro" id="IPR005471">
    <property type="entry name" value="Tscrpt_reg_IclR_N"/>
</dbReference>
<comment type="caution">
    <text evidence="6">The sequence shown here is derived from an EMBL/GenBank/DDBJ whole genome shotgun (WGS) entry which is preliminary data.</text>
</comment>
<organism evidence="6 7">
    <name type="scientific">Leucobacter tardus</name>
    <dbReference type="NCBI Taxonomy" id="501483"/>
    <lineage>
        <taxon>Bacteria</taxon>
        <taxon>Bacillati</taxon>
        <taxon>Actinomycetota</taxon>
        <taxon>Actinomycetes</taxon>
        <taxon>Micrococcales</taxon>
        <taxon>Microbacteriaceae</taxon>
        <taxon>Leucobacter</taxon>
    </lineage>
</organism>
<dbReference type="GO" id="GO:0003700">
    <property type="term" value="F:DNA-binding transcription factor activity"/>
    <property type="evidence" value="ECO:0007669"/>
    <property type="project" value="TreeGrafter"/>
</dbReference>
<gene>
    <name evidence="6" type="ORF">J4H85_10125</name>
</gene>
<dbReference type="Gene3D" id="1.10.10.10">
    <property type="entry name" value="Winged helix-like DNA-binding domain superfamily/Winged helix DNA-binding domain"/>
    <property type="match status" value="1"/>
</dbReference>
<dbReference type="PROSITE" id="PS51077">
    <property type="entry name" value="HTH_ICLR"/>
    <property type="match status" value="1"/>
</dbReference>
<accession>A0A939QDW4</accession>
<dbReference type="PROSITE" id="PS51078">
    <property type="entry name" value="ICLR_ED"/>
    <property type="match status" value="1"/>
</dbReference>
<dbReference type="InterPro" id="IPR050707">
    <property type="entry name" value="HTH_MetabolicPath_Reg"/>
</dbReference>
<dbReference type="InterPro" id="IPR036390">
    <property type="entry name" value="WH_DNA-bd_sf"/>
</dbReference>
<keyword evidence="3" id="KW-0804">Transcription</keyword>
<evidence type="ECO:0000259" key="5">
    <source>
        <dbReference type="PROSITE" id="PS51078"/>
    </source>
</evidence>
<keyword evidence="7" id="KW-1185">Reference proteome</keyword>
<keyword evidence="2" id="KW-0238">DNA-binding</keyword>
<dbReference type="AlphaFoldDB" id="A0A939QDW4"/>
<dbReference type="Pfam" id="PF01614">
    <property type="entry name" value="IclR_C"/>
    <property type="match status" value="1"/>
</dbReference>
<dbReference type="EMBL" id="JAGFBF010000005">
    <property type="protein sequence ID" value="MBO2990347.1"/>
    <property type="molecule type" value="Genomic_DNA"/>
</dbReference>
<dbReference type="SUPFAM" id="SSF55781">
    <property type="entry name" value="GAF domain-like"/>
    <property type="match status" value="1"/>
</dbReference>
<evidence type="ECO:0000256" key="2">
    <source>
        <dbReference type="ARBA" id="ARBA00023125"/>
    </source>
</evidence>
<keyword evidence="1" id="KW-0805">Transcription regulation</keyword>
<dbReference type="Proteomes" id="UP000668403">
    <property type="component" value="Unassembled WGS sequence"/>
</dbReference>
<feature type="domain" description="IclR-ED" evidence="5">
    <location>
        <begin position="69"/>
        <end position="239"/>
    </location>
</feature>
<dbReference type="Pfam" id="PF09339">
    <property type="entry name" value="HTH_IclR"/>
    <property type="match status" value="1"/>
</dbReference>
<evidence type="ECO:0000259" key="4">
    <source>
        <dbReference type="PROSITE" id="PS51077"/>
    </source>
</evidence>
<dbReference type="GO" id="GO:0003677">
    <property type="term" value="F:DNA binding"/>
    <property type="evidence" value="ECO:0007669"/>
    <property type="project" value="UniProtKB-KW"/>
</dbReference>
<reference evidence="6" key="1">
    <citation type="submission" date="2021-03" db="EMBL/GenBank/DDBJ databases">
        <title>Leucobacter chromiisoli sp. nov., isolated from chromium-containing soil of chemical plant.</title>
        <authorList>
            <person name="Xu Z."/>
        </authorList>
    </citation>
    <scope>NUCLEOTIDE SEQUENCE</scope>
    <source>
        <strain evidence="6">K 70/01</strain>
    </source>
</reference>
<evidence type="ECO:0000256" key="1">
    <source>
        <dbReference type="ARBA" id="ARBA00023015"/>
    </source>
</evidence>
<protein>
    <submittedName>
        <fullName evidence="6">Helix-turn-helix domain-containing protein</fullName>
    </submittedName>
</protein>
<evidence type="ECO:0000313" key="7">
    <source>
        <dbReference type="Proteomes" id="UP000668403"/>
    </source>
</evidence>
<evidence type="ECO:0000256" key="3">
    <source>
        <dbReference type="ARBA" id="ARBA00023163"/>
    </source>
</evidence>
<evidence type="ECO:0000313" key="6">
    <source>
        <dbReference type="EMBL" id="MBO2990347.1"/>
    </source>
</evidence>
<dbReference type="SUPFAM" id="SSF46785">
    <property type="entry name" value="Winged helix' DNA-binding domain"/>
    <property type="match status" value="1"/>
</dbReference>
<dbReference type="GO" id="GO:0045892">
    <property type="term" value="P:negative regulation of DNA-templated transcription"/>
    <property type="evidence" value="ECO:0007669"/>
    <property type="project" value="TreeGrafter"/>
</dbReference>
<dbReference type="InterPro" id="IPR036388">
    <property type="entry name" value="WH-like_DNA-bd_sf"/>
</dbReference>
<dbReference type="PANTHER" id="PTHR30136:SF24">
    <property type="entry name" value="HTH-TYPE TRANSCRIPTIONAL REPRESSOR ALLR"/>
    <property type="match status" value="1"/>
</dbReference>
<sequence length="239" mass="24684">MTSTSSAPANAGGSQTLSRGLRAIEILADAPGPLSIDALARALEVHRSSAYRLLRALEEHRFAVRDAGGLIRLGPKLTALARGVAPSLTTAAQHPLAELAETVGMTAFITVLDADEVITLGSAEPASVPATISRSPGVRHPIGRGAPGHAIEAALPRDEHVRLFGTAELGAAAAEAQRTGYAITRSEVIDGVVAIAVPLTIAGEPPAAVAVVHFSTPEDVPAVAEQVRRTADRIAQNYR</sequence>
<dbReference type="SMART" id="SM00346">
    <property type="entry name" value="HTH_ICLR"/>
    <property type="match status" value="1"/>
</dbReference>
<dbReference type="PANTHER" id="PTHR30136">
    <property type="entry name" value="HELIX-TURN-HELIX TRANSCRIPTIONAL REGULATOR, ICLR FAMILY"/>
    <property type="match status" value="1"/>
</dbReference>
<dbReference type="Gene3D" id="3.30.450.40">
    <property type="match status" value="1"/>
</dbReference>